<evidence type="ECO:0000256" key="1">
    <source>
        <dbReference type="SAM" id="Phobius"/>
    </source>
</evidence>
<feature type="domain" description="EamA" evidence="2">
    <location>
        <begin position="98"/>
        <end position="171"/>
    </location>
</feature>
<feature type="transmembrane region" description="Helical" evidence="1">
    <location>
        <begin position="261"/>
        <end position="280"/>
    </location>
</feature>
<gene>
    <name evidence="4" type="ORF">A9Y76_01175</name>
    <name evidence="3" type="ORF">ACS15_0247</name>
</gene>
<dbReference type="InterPro" id="IPR000620">
    <property type="entry name" value="EamA_dom"/>
</dbReference>
<dbReference type="OrthoDB" id="5604143at2"/>
<feature type="transmembrane region" description="Helical" evidence="1">
    <location>
        <begin position="228"/>
        <end position="249"/>
    </location>
</feature>
<feature type="transmembrane region" description="Helical" evidence="1">
    <location>
        <begin position="316"/>
        <end position="334"/>
    </location>
</feature>
<evidence type="ECO:0000313" key="3">
    <source>
        <dbReference type="EMBL" id="ANH72525.1"/>
    </source>
</evidence>
<protein>
    <submittedName>
        <fullName evidence="3">Multidrug resistance efflux transporter family protein</fullName>
    </submittedName>
</protein>
<dbReference type="STRING" id="190721.ACS15_0247"/>
<dbReference type="Pfam" id="PF00892">
    <property type="entry name" value="EamA"/>
    <property type="match status" value="1"/>
</dbReference>
<feature type="transmembrane region" description="Helical" evidence="1">
    <location>
        <begin position="127"/>
        <end position="145"/>
    </location>
</feature>
<name>A0A191ZSU8_9RALS</name>
<dbReference type="PATRIC" id="fig|190721.6.peg.247"/>
<keyword evidence="1" id="KW-0472">Membrane</keyword>
<organism evidence="4 6">
    <name type="scientific">Ralstonia insidiosa</name>
    <dbReference type="NCBI Taxonomy" id="190721"/>
    <lineage>
        <taxon>Bacteria</taxon>
        <taxon>Pseudomonadati</taxon>
        <taxon>Pseudomonadota</taxon>
        <taxon>Betaproteobacteria</taxon>
        <taxon>Burkholderiales</taxon>
        <taxon>Burkholderiaceae</taxon>
        <taxon>Ralstonia</taxon>
    </lineage>
</organism>
<dbReference type="RefSeq" id="WP_021196283.1">
    <property type="nucleotide sequence ID" value="NZ_CP012605.1"/>
</dbReference>
<dbReference type="GeneID" id="61524615"/>
<feature type="transmembrane region" description="Helical" evidence="1">
    <location>
        <begin position="101"/>
        <end position="121"/>
    </location>
</feature>
<dbReference type="AlphaFoldDB" id="A0A191ZSU8"/>
<evidence type="ECO:0000259" key="2">
    <source>
        <dbReference type="Pfam" id="PF00892"/>
    </source>
</evidence>
<evidence type="ECO:0000313" key="5">
    <source>
        <dbReference type="Proteomes" id="UP000077927"/>
    </source>
</evidence>
<dbReference type="GO" id="GO:0016020">
    <property type="term" value="C:membrane"/>
    <property type="evidence" value="ECO:0007669"/>
    <property type="project" value="InterPro"/>
</dbReference>
<feature type="transmembrane region" description="Helical" evidence="1">
    <location>
        <begin position="157"/>
        <end position="175"/>
    </location>
</feature>
<sequence length="362" mass="38826">MASSSAARAAHHRRTLQWGYRWALWAAILWGAWYVPGTAVWHESPFGALDLSDPRVFLTCAAVITAFHSCMVVLFQWVWLGTLGKLGDYFRTIGQFRKISRWYFIAAVAGGLMANFGSYLAMGYVGAVFAAVAGLLYPVVGATVAKLWYNERISARAAVGIAIIILGGVAIYAPALMAESHSGGNQWIGYLGGAMAAIGWGLEGAIVGRAMDVTDPDCGVSIRYTAEAIYWVVLILPAIALFAHVPVPVTTIVSGIVHSKALLWLAVGGLTFSFCAVAWYKSFPLIGVGRGQALGAFYAMFATIFTAVFTLQFPEWYFLIGLALVIFGGFVMVSESSENLEVIRGTAPAIPTTTTATTETHA</sequence>
<dbReference type="SUPFAM" id="SSF103481">
    <property type="entry name" value="Multidrug resistance efflux transporter EmrE"/>
    <property type="match status" value="2"/>
</dbReference>
<reference evidence="4" key="2">
    <citation type="submission" date="2016-06" db="EMBL/GenBank/DDBJ databases">
        <authorList>
            <person name="Kjaerup R.B."/>
            <person name="Dalgaard T.S."/>
            <person name="Juul-Madsen H.R."/>
        </authorList>
    </citation>
    <scope>NUCLEOTIDE SEQUENCE [LARGE SCALE GENOMIC DNA]</scope>
    <source>
        <strain evidence="4">ATCC 49129</strain>
    </source>
</reference>
<evidence type="ECO:0000313" key="6">
    <source>
        <dbReference type="Proteomes" id="UP000078572"/>
    </source>
</evidence>
<proteinExistence type="predicted"/>
<feature type="transmembrane region" description="Helical" evidence="1">
    <location>
        <begin position="187"/>
        <end position="207"/>
    </location>
</feature>
<accession>A0A191ZSU8</accession>
<dbReference type="EMBL" id="CP012605">
    <property type="protein sequence ID" value="ANH72525.1"/>
    <property type="molecule type" value="Genomic_DNA"/>
</dbReference>
<feature type="transmembrane region" description="Helical" evidence="1">
    <location>
        <begin position="56"/>
        <end position="80"/>
    </location>
</feature>
<dbReference type="KEGG" id="rin:ACS15_0247"/>
<keyword evidence="1" id="KW-1133">Transmembrane helix</keyword>
<feature type="transmembrane region" description="Helical" evidence="1">
    <location>
        <begin position="292"/>
        <end position="310"/>
    </location>
</feature>
<keyword evidence="1" id="KW-0812">Transmembrane</keyword>
<evidence type="ECO:0000313" key="4">
    <source>
        <dbReference type="EMBL" id="ANJ71173.1"/>
    </source>
</evidence>
<dbReference type="Proteomes" id="UP000078572">
    <property type="component" value="Chromosome 1"/>
</dbReference>
<dbReference type="Proteomes" id="UP000077927">
    <property type="component" value="Chromosome 1"/>
</dbReference>
<dbReference type="EMBL" id="CP016022">
    <property type="protein sequence ID" value="ANJ71173.1"/>
    <property type="molecule type" value="Genomic_DNA"/>
</dbReference>
<reference evidence="6" key="3">
    <citation type="submission" date="2016-06" db="EMBL/GenBank/DDBJ databases">
        <authorList>
            <person name="Xu Y."/>
            <person name="Nagy A."/>
            <person name="Yan X."/>
            <person name="Kim S.W."/>
            <person name="Haley B."/>
            <person name="Liu N.T."/>
            <person name="Nou X."/>
        </authorList>
    </citation>
    <scope>NUCLEOTIDE SEQUENCE [LARGE SCALE GENOMIC DNA]</scope>
    <source>
        <strain evidence="6">ATCC 49129</strain>
    </source>
</reference>
<dbReference type="InterPro" id="IPR037185">
    <property type="entry name" value="EmrE-like"/>
</dbReference>
<reference evidence="3 5" key="1">
    <citation type="submission" date="2015-09" db="EMBL/GenBank/DDBJ databases">
        <authorList>
            <person name="Xu Y."/>
            <person name="Nagy A."/>
            <person name="Liu N.T."/>
            <person name="Nou X."/>
        </authorList>
    </citation>
    <scope>NUCLEOTIDE SEQUENCE [LARGE SCALE GENOMIC DNA]</scope>
    <source>
        <strain evidence="3 5">FC1138</strain>
    </source>
</reference>
<keyword evidence="6" id="KW-1185">Reference proteome</keyword>
<feature type="transmembrane region" description="Helical" evidence="1">
    <location>
        <begin position="18"/>
        <end position="36"/>
    </location>
</feature>